<dbReference type="PIRSF" id="PIRSF036389">
    <property type="entry name" value="IOR_B"/>
    <property type="match status" value="1"/>
</dbReference>
<dbReference type="STRING" id="286727.SAMN02982917_6253"/>
<dbReference type="GO" id="GO:0016491">
    <property type="term" value="F:oxidoreductase activity"/>
    <property type="evidence" value="ECO:0007669"/>
    <property type="project" value="InterPro"/>
</dbReference>
<dbReference type="InterPro" id="IPR008274">
    <property type="entry name" value="AldOxase/xan_DH_MoCoBD1"/>
</dbReference>
<dbReference type="InterPro" id="IPR046867">
    <property type="entry name" value="AldOxase/xan_DH_MoCoBD2"/>
</dbReference>
<feature type="domain" description="Aldehyde oxidase/xanthine dehydrogenase a/b hammerhead" evidence="1">
    <location>
        <begin position="240"/>
        <end position="318"/>
    </location>
</feature>
<dbReference type="NCBIfam" id="TIGR01409">
    <property type="entry name" value="TAT_signal_seq"/>
    <property type="match status" value="1"/>
</dbReference>
<reference evidence="2 3" key="1">
    <citation type="submission" date="2017-04" db="EMBL/GenBank/DDBJ databases">
        <authorList>
            <person name="Afonso C.L."/>
            <person name="Miller P.J."/>
            <person name="Scott M.A."/>
            <person name="Spackman E."/>
            <person name="Goraichik I."/>
            <person name="Dimitrov K.M."/>
            <person name="Suarez D.L."/>
            <person name="Swayne D.E."/>
        </authorList>
    </citation>
    <scope>NUCLEOTIDE SEQUENCE [LARGE SCALE GENOMIC DNA]</scope>
    <source>
        <strain evidence="2 3">A2P</strain>
    </source>
</reference>
<dbReference type="Pfam" id="PF02738">
    <property type="entry name" value="MoCoBD_1"/>
    <property type="match status" value="1"/>
</dbReference>
<accession>A0A1X7HJR7</accession>
<organism evidence="2 3">
    <name type="scientific">Azospirillum oryzae</name>
    <dbReference type="NCBI Taxonomy" id="286727"/>
    <lineage>
        <taxon>Bacteria</taxon>
        <taxon>Pseudomonadati</taxon>
        <taxon>Pseudomonadota</taxon>
        <taxon>Alphaproteobacteria</taxon>
        <taxon>Rhodospirillales</taxon>
        <taxon>Azospirillaceae</taxon>
        <taxon>Azospirillum</taxon>
    </lineage>
</organism>
<dbReference type="AlphaFoldDB" id="A0A1X7HJR7"/>
<protein>
    <submittedName>
        <fullName evidence="2">Isoquinoline 1-oxidoreductase, beta subunit</fullName>
    </submittedName>
</protein>
<dbReference type="InterPro" id="IPR012368">
    <property type="entry name" value="OxRdtase_Mopterin-bd_su_IorB"/>
</dbReference>
<evidence type="ECO:0000313" key="3">
    <source>
        <dbReference type="Proteomes" id="UP000192936"/>
    </source>
</evidence>
<proteinExistence type="predicted"/>
<dbReference type="Gene3D" id="3.90.1170.50">
    <property type="entry name" value="Aldehyde oxidase/xanthine dehydrogenase, a/b hammerhead"/>
    <property type="match status" value="1"/>
</dbReference>
<dbReference type="SMART" id="SM01008">
    <property type="entry name" value="Ald_Xan_dh_C"/>
    <property type="match status" value="1"/>
</dbReference>
<dbReference type="InterPro" id="IPR037165">
    <property type="entry name" value="AldOxase/xan_DH_Mopterin-bd_sf"/>
</dbReference>
<dbReference type="PANTHER" id="PTHR47495:SF2">
    <property type="entry name" value="ALDEHYDE DEHYDROGENASE"/>
    <property type="match status" value="1"/>
</dbReference>
<dbReference type="Gene3D" id="3.30.365.10">
    <property type="entry name" value="Aldehyde oxidase/xanthine dehydrogenase, molybdopterin binding domain"/>
    <property type="match status" value="3"/>
</dbReference>
<evidence type="ECO:0000313" key="2">
    <source>
        <dbReference type="EMBL" id="SMF87371.1"/>
    </source>
</evidence>
<dbReference type="InterPro" id="IPR052516">
    <property type="entry name" value="N-heterocyclic_Hydroxylase"/>
</dbReference>
<dbReference type="InterPro" id="IPR019546">
    <property type="entry name" value="TAT_signal_bac_arc"/>
</dbReference>
<dbReference type="RefSeq" id="WP_208621279.1">
    <property type="nucleotide sequence ID" value="NZ_FXAK01000008.1"/>
</dbReference>
<gene>
    <name evidence="2" type="ORF">SAMN02982917_6253</name>
</gene>
<dbReference type="PROSITE" id="PS51318">
    <property type="entry name" value="TAT"/>
    <property type="match status" value="1"/>
</dbReference>
<dbReference type="EMBL" id="FXAK01000008">
    <property type="protein sequence ID" value="SMF87371.1"/>
    <property type="molecule type" value="Genomic_DNA"/>
</dbReference>
<dbReference type="InterPro" id="IPR000674">
    <property type="entry name" value="Ald_Oxase/Xan_DH_a/b"/>
</dbReference>
<dbReference type="SUPFAM" id="SSF56003">
    <property type="entry name" value="Molybdenum cofactor-binding domain"/>
    <property type="match status" value="2"/>
</dbReference>
<dbReference type="Pfam" id="PF20256">
    <property type="entry name" value="MoCoBD_2"/>
    <property type="match status" value="2"/>
</dbReference>
<dbReference type="PANTHER" id="PTHR47495">
    <property type="entry name" value="ALDEHYDE DEHYDROGENASE"/>
    <property type="match status" value="1"/>
</dbReference>
<sequence length="756" mass="79572">MLHHLIRHAAQNGFGEHGFPESGFAPGPLPAPSRRGFLKAIGVGAGALVIGAHLPMPALAAEAAPKIVGPADPRPHAFIIVAPDNTVTVLAKHLDKGQGIVTGLATIAAEELDADWSQVRGAFAPANQKLYANHMFGVQGTGGSTAVANSWDELRMAGAAARAMLVAAAAARWNVPAGEVTVSKGVVRHAASNRSATFGELAEEAAKLPVPQQVKLKDRKDYVLIGNPDLHRLDHISKTNGTAIFAMDIRRPGQVTAVLARSPRFGGTVKSVDDAAARKVPGVIDVISLPVGVAVIAKNTWAAIKGREALTVTWDDAKAETRGTDAMLADYRKAAEKPGAVAANKGDAEKAIADAKAKGGHVVEGEFVFPYLAHAPMEPLNAVVALNPEGGCTIWAGSQFQTVEQMVAAHILGCKPEQVKIETQWAGGSFGRRATPSADYIAEAVMIAKAYPKAPVHLVWTREDDIKGGRYRPLVLHKITAAVDAKGDLVGWKQRIVGQSFMTGTPFEAVMVKDGVDATMVEGASDMAYPVANLAVDAHTVASPVTTLWWRSVGHTHTAYAKEVMIDRLAKAAGKDPVAFRMEMLKDHPRLAGVLKLAAEKAGWGQPLPQGKGRGVAVHESFNTYVAHVADVSVDAKGQIKVDRVVVAVDCGEVVNPDIVKAQMEGGAGWGIGHALRDEITMTDGKVDQSNFDGYLPMRMSDMPAVEVHIVPSHERPTGAGEPGVPTVAPAVANAVFSVTGQPLQTLPFSRGGIVS</sequence>
<evidence type="ECO:0000259" key="1">
    <source>
        <dbReference type="SMART" id="SM01008"/>
    </source>
</evidence>
<dbReference type="InterPro" id="IPR006311">
    <property type="entry name" value="TAT_signal"/>
</dbReference>
<dbReference type="Proteomes" id="UP000192936">
    <property type="component" value="Unassembled WGS sequence"/>
</dbReference>
<name>A0A1X7HJR7_9PROT</name>